<evidence type="ECO:0000313" key="2">
    <source>
        <dbReference type="Proteomes" id="UP001497482"/>
    </source>
</evidence>
<sequence length="106" mass="11822">MRSFFSPVTAPGCGPHCLWTTLSVDHTVCGPHCLWTTLSVDHTGTPRSSHCYRLLLKTPDRPDPPYHRIHTYPGPIRADIWTSLLKGLDSEGETNELKHTFVAVVS</sequence>
<dbReference type="EMBL" id="OZ035835">
    <property type="protein sequence ID" value="CAL1577541.1"/>
    <property type="molecule type" value="Genomic_DNA"/>
</dbReference>
<name>A0AAV2JMI6_KNICA</name>
<gene>
    <name evidence="1" type="ORF">KC01_LOCUS8880</name>
</gene>
<accession>A0AAV2JMI6</accession>
<evidence type="ECO:0000313" key="1">
    <source>
        <dbReference type="EMBL" id="CAL1577541.1"/>
    </source>
</evidence>
<organism evidence="1 2">
    <name type="scientific">Knipowitschia caucasica</name>
    <name type="common">Caucasian dwarf goby</name>
    <name type="synonym">Pomatoschistus caucasicus</name>
    <dbReference type="NCBI Taxonomy" id="637954"/>
    <lineage>
        <taxon>Eukaryota</taxon>
        <taxon>Metazoa</taxon>
        <taxon>Chordata</taxon>
        <taxon>Craniata</taxon>
        <taxon>Vertebrata</taxon>
        <taxon>Euteleostomi</taxon>
        <taxon>Actinopterygii</taxon>
        <taxon>Neopterygii</taxon>
        <taxon>Teleostei</taxon>
        <taxon>Neoteleostei</taxon>
        <taxon>Acanthomorphata</taxon>
        <taxon>Gobiaria</taxon>
        <taxon>Gobiiformes</taxon>
        <taxon>Gobioidei</taxon>
        <taxon>Gobiidae</taxon>
        <taxon>Gobiinae</taxon>
        <taxon>Knipowitschia</taxon>
    </lineage>
</organism>
<reference evidence="1 2" key="1">
    <citation type="submission" date="2024-04" db="EMBL/GenBank/DDBJ databases">
        <authorList>
            <person name="Waldvogel A.-M."/>
            <person name="Schoenle A."/>
        </authorList>
    </citation>
    <scope>NUCLEOTIDE SEQUENCE [LARGE SCALE GENOMIC DNA]</scope>
</reference>
<proteinExistence type="predicted"/>
<protein>
    <submittedName>
        <fullName evidence="1">Uncharacterized protein</fullName>
    </submittedName>
</protein>
<keyword evidence="2" id="KW-1185">Reference proteome</keyword>
<dbReference type="AlphaFoldDB" id="A0AAV2JMI6"/>
<dbReference type="Proteomes" id="UP001497482">
    <property type="component" value="Chromosome 13"/>
</dbReference>